<reference evidence="4" key="1">
    <citation type="submission" date="2020-05" db="EMBL/GenBank/DDBJ databases">
        <title>Mycena genomes resolve the evolution of fungal bioluminescence.</title>
        <authorList>
            <person name="Tsai I.J."/>
        </authorList>
    </citation>
    <scope>NUCLEOTIDE SEQUENCE</scope>
    <source>
        <strain evidence="4">171206Taipei</strain>
    </source>
</reference>
<dbReference type="Proteomes" id="UP000636479">
    <property type="component" value="Unassembled WGS sequence"/>
</dbReference>
<evidence type="ECO:0000259" key="3">
    <source>
        <dbReference type="Pfam" id="PF24883"/>
    </source>
</evidence>
<proteinExistence type="predicted"/>
<feature type="compositionally biased region" description="Gly residues" evidence="2">
    <location>
        <begin position="8"/>
        <end position="25"/>
    </location>
</feature>
<dbReference type="PANTHER" id="PTHR10039">
    <property type="entry name" value="AMELOGENIN"/>
    <property type="match status" value="1"/>
</dbReference>
<evidence type="ECO:0000256" key="1">
    <source>
        <dbReference type="ARBA" id="ARBA00022737"/>
    </source>
</evidence>
<dbReference type="EMBL" id="JACAZF010000002">
    <property type="protein sequence ID" value="KAF7311737.1"/>
    <property type="molecule type" value="Genomic_DNA"/>
</dbReference>
<dbReference type="InterPro" id="IPR056884">
    <property type="entry name" value="NPHP3-like_N"/>
</dbReference>
<dbReference type="GeneID" id="59341266"/>
<dbReference type="OrthoDB" id="448455at2759"/>
<feature type="domain" description="Nephrocystin 3-like N-terminal" evidence="3">
    <location>
        <begin position="75"/>
        <end position="119"/>
    </location>
</feature>
<organism evidence="4 5">
    <name type="scientific">Mycena indigotica</name>
    <dbReference type="NCBI Taxonomy" id="2126181"/>
    <lineage>
        <taxon>Eukaryota</taxon>
        <taxon>Fungi</taxon>
        <taxon>Dikarya</taxon>
        <taxon>Basidiomycota</taxon>
        <taxon>Agaricomycotina</taxon>
        <taxon>Agaricomycetes</taxon>
        <taxon>Agaricomycetidae</taxon>
        <taxon>Agaricales</taxon>
        <taxon>Marasmiineae</taxon>
        <taxon>Mycenaceae</taxon>
        <taxon>Mycena</taxon>
    </lineage>
</organism>
<dbReference type="RefSeq" id="XP_037223845.1">
    <property type="nucleotide sequence ID" value="XM_037358750.1"/>
</dbReference>
<feature type="region of interest" description="Disordered" evidence="2">
    <location>
        <begin position="6"/>
        <end position="28"/>
    </location>
</feature>
<evidence type="ECO:0000313" key="4">
    <source>
        <dbReference type="EMBL" id="KAF7311737.1"/>
    </source>
</evidence>
<name>A0A8H6T7G1_9AGAR</name>
<keyword evidence="1" id="KW-0677">Repeat</keyword>
<evidence type="ECO:0000256" key="2">
    <source>
        <dbReference type="SAM" id="MobiDB-lite"/>
    </source>
</evidence>
<sequence>MSVVYISGGQGGNGGPGGGHGGRGDGPQIQVTGDYTRIYSAASTDFEENMTVTQWISPINFFPRHQAIAETRQDNTGDWLLEHPDFLKWKSTPGSRLWCTGIPGMGKTVLASKAVDYLLQIQ</sequence>
<keyword evidence="5" id="KW-1185">Reference proteome</keyword>
<evidence type="ECO:0000313" key="5">
    <source>
        <dbReference type="Proteomes" id="UP000636479"/>
    </source>
</evidence>
<gene>
    <name evidence="4" type="ORF">MIND_00183700</name>
</gene>
<protein>
    <submittedName>
        <fullName evidence="4">ANK-REP-REGION domain-containing protein</fullName>
    </submittedName>
</protein>
<dbReference type="Pfam" id="PF24883">
    <property type="entry name" value="NPHP3_N"/>
    <property type="match status" value="1"/>
</dbReference>
<accession>A0A8H6T7G1</accession>
<dbReference type="PANTHER" id="PTHR10039:SF15">
    <property type="entry name" value="NACHT DOMAIN-CONTAINING PROTEIN"/>
    <property type="match status" value="1"/>
</dbReference>
<comment type="caution">
    <text evidence="4">The sequence shown here is derived from an EMBL/GenBank/DDBJ whole genome shotgun (WGS) entry which is preliminary data.</text>
</comment>
<dbReference type="AlphaFoldDB" id="A0A8H6T7G1"/>